<dbReference type="AlphaFoldDB" id="A0A7S4BCM9"/>
<accession>A0A7S4BCM9</accession>
<evidence type="ECO:0000313" key="1">
    <source>
        <dbReference type="EMBL" id="CAE0761652.1"/>
    </source>
</evidence>
<gene>
    <name evidence="1" type="ORF">PCAR00345_LOCUS14264</name>
</gene>
<dbReference type="EMBL" id="HBIZ01022572">
    <property type="protein sequence ID" value="CAE0761652.1"/>
    <property type="molecule type" value="Transcribed_RNA"/>
</dbReference>
<protein>
    <submittedName>
        <fullName evidence="1">Uncharacterized protein</fullName>
    </submittedName>
</protein>
<organism evidence="1">
    <name type="scientific">Chrysotila carterae</name>
    <name type="common">Marine alga</name>
    <name type="synonym">Syracosphaera carterae</name>
    <dbReference type="NCBI Taxonomy" id="13221"/>
    <lineage>
        <taxon>Eukaryota</taxon>
        <taxon>Haptista</taxon>
        <taxon>Haptophyta</taxon>
        <taxon>Prymnesiophyceae</taxon>
        <taxon>Isochrysidales</taxon>
        <taxon>Isochrysidaceae</taxon>
        <taxon>Chrysotila</taxon>
    </lineage>
</organism>
<sequence length="271" mass="28980">MAAADGRACCEAIGMASADSNDGSDDARSCTRFRTGRGGRGRRGRGGRGIQIQCDLHAPCRSPTSVNVAVEHVEHGVPRADITVMGSETLPFSAIADGDFSREDGSAQGNGQQHSNLLAKADRTVTFPKAATLPEAAPINRSRQVQAKHSVDEDSLGSIPSACCSGNASTAADQKSEVESAADNDCYTRIEQQLRQFSLEVDATRASFLRKVSELDATAKQARRDLLLLRQRDKRLSDTVSSLEDLHHRRCSGSNEANNVGANLQVQKLST</sequence>
<proteinExistence type="predicted"/>
<reference evidence="1" key="1">
    <citation type="submission" date="2021-01" db="EMBL/GenBank/DDBJ databases">
        <authorList>
            <person name="Corre E."/>
            <person name="Pelletier E."/>
            <person name="Niang G."/>
            <person name="Scheremetjew M."/>
            <person name="Finn R."/>
            <person name="Kale V."/>
            <person name="Holt S."/>
            <person name="Cochrane G."/>
            <person name="Meng A."/>
            <person name="Brown T."/>
            <person name="Cohen L."/>
        </authorList>
    </citation>
    <scope>NUCLEOTIDE SEQUENCE</scope>
    <source>
        <strain evidence="1">CCMP645</strain>
    </source>
</reference>
<name>A0A7S4BCM9_CHRCT</name>